<keyword evidence="2" id="KW-0342">GTP-binding</keyword>
<dbReference type="SMART" id="SM00174">
    <property type="entry name" value="RHO"/>
    <property type="match status" value="1"/>
</dbReference>
<dbReference type="PROSITE" id="PS51420">
    <property type="entry name" value="RHO"/>
    <property type="match status" value="1"/>
</dbReference>
<accession>A0A1I8IBS1</accession>
<dbReference type="InterPro" id="IPR005225">
    <property type="entry name" value="Small_GTP-bd"/>
</dbReference>
<dbReference type="PRINTS" id="PR00449">
    <property type="entry name" value="RASTRNSFRMNG"/>
</dbReference>
<name>A0A1I8IBS1_9PLAT</name>
<dbReference type="InterPro" id="IPR003578">
    <property type="entry name" value="Small_GTPase_Rho"/>
</dbReference>
<organism evidence="4 5">
    <name type="scientific">Macrostomum lignano</name>
    <dbReference type="NCBI Taxonomy" id="282301"/>
    <lineage>
        <taxon>Eukaryota</taxon>
        <taxon>Metazoa</taxon>
        <taxon>Spiralia</taxon>
        <taxon>Lophotrochozoa</taxon>
        <taxon>Platyhelminthes</taxon>
        <taxon>Rhabditophora</taxon>
        <taxon>Macrostomorpha</taxon>
        <taxon>Macrostomida</taxon>
        <taxon>Macrostomidae</taxon>
        <taxon>Macrostomum</taxon>
    </lineage>
</organism>
<evidence type="ECO:0000313" key="5">
    <source>
        <dbReference type="WBParaSite" id="maker-uti_cns_0011298-snap-gene-0.4-mRNA-1"/>
    </source>
</evidence>
<sequence length="222" mass="24202">MMQPMMSPPSAAGQACPRIKCVVVGDGGAGKTCLLSTYSRGVFPTDYVPTVFDNYDTVARVDGVPVQLGLWDTAGQEDYDKLRPLSYPQTDVFIVCFSIGNRTSFSNVSDKWQPELQSHSPGTPVLLVGTKCDLRDDPDFANHLRLHNQRAVTKQEANAVATSIGAIKYTECSALRGVNIGQVFEDAIRCVLWPELFPVARQGKRGKGSRKGSSKKKSCSIQ</sequence>
<dbReference type="PROSITE" id="PS51419">
    <property type="entry name" value="RAB"/>
    <property type="match status" value="1"/>
</dbReference>
<dbReference type="PANTHER" id="PTHR24072">
    <property type="entry name" value="RHO FAMILY GTPASE"/>
    <property type="match status" value="1"/>
</dbReference>
<dbReference type="InterPro" id="IPR027417">
    <property type="entry name" value="P-loop_NTPase"/>
</dbReference>
<dbReference type="FunFam" id="3.40.50.300:FF:000118">
    <property type="entry name" value="Rho-related GTP-binding protein RhoG"/>
    <property type="match status" value="1"/>
</dbReference>
<dbReference type="GO" id="GO:0005525">
    <property type="term" value="F:GTP binding"/>
    <property type="evidence" value="ECO:0007669"/>
    <property type="project" value="UniProtKB-KW"/>
</dbReference>
<keyword evidence="4" id="KW-1185">Reference proteome</keyword>
<dbReference type="GO" id="GO:0003924">
    <property type="term" value="F:GTPase activity"/>
    <property type="evidence" value="ECO:0007669"/>
    <property type="project" value="InterPro"/>
</dbReference>
<protein>
    <submittedName>
        <fullName evidence="5">Ras-related C3 botulinum toxin substrate 1</fullName>
    </submittedName>
</protein>
<dbReference type="GO" id="GO:0007264">
    <property type="term" value="P:small GTPase-mediated signal transduction"/>
    <property type="evidence" value="ECO:0007669"/>
    <property type="project" value="InterPro"/>
</dbReference>
<dbReference type="Pfam" id="PF00071">
    <property type="entry name" value="Ras"/>
    <property type="match status" value="1"/>
</dbReference>
<dbReference type="Gene3D" id="3.40.50.300">
    <property type="entry name" value="P-loop containing nucleotide triphosphate hydrolases"/>
    <property type="match status" value="1"/>
</dbReference>
<evidence type="ECO:0000256" key="1">
    <source>
        <dbReference type="ARBA" id="ARBA00022741"/>
    </source>
</evidence>
<dbReference type="SMART" id="SM00176">
    <property type="entry name" value="RAN"/>
    <property type="match status" value="1"/>
</dbReference>
<reference evidence="5" key="1">
    <citation type="submission" date="2016-11" db="UniProtKB">
        <authorList>
            <consortium name="WormBaseParasite"/>
        </authorList>
    </citation>
    <scope>IDENTIFICATION</scope>
</reference>
<evidence type="ECO:0000313" key="4">
    <source>
        <dbReference type="Proteomes" id="UP000095280"/>
    </source>
</evidence>
<evidence type="ECO:0000256" key="2">
    <source>
        <dbReference type="ARBA" id="ARBA00023134"/>
    </source>
</evidence>
<dbReference type="Proteomes" id="UP000095280">
    <property type="component" value="Unplaced"/>
</dbReference>
<dbReference type="WBParaSite" id="maker-uti_cns_0011298-snap-gene-0.4-mRNA-1">
    <property type="protein sequence ID" value="maker-uti_cns_0011298-snap-gene-0.4-mRNA-1"/>
    <property type="gene ID" value="maker-uti_cns_0011298-snap-gene-0.4"/>
</dbReference>
<dbReference type="InterPro" id="IPR001806">
    <property type="entry name" value="Small_GTPase"/>
</dbReference>
<dbReference type="PROSITE" id="PS51421">
    <property type="entry name" value="RAS"/>
    <property type="match status" value="1"/>
</dbReference>
<dbReference type="CDD" id="cd00157">
    <property type="entry name" value="Rho"/>
    <property type="match status" value="1"/>
</dbReference>
<dbReference type="SMART" id="SM00173">
    <property type="entry name" value="RAS"/>
    <property type="match status" value="1"/>
</dbReference>
<dbReference type="SMART" id="SM00175">
    <property type="entry name" value="RAB"/>
    <property type="match status" value="1"/>
</dbReference>
<evidence type="ECO:0000256" key="3">
    <source>
        <dbReference type="SAM" id="MobiDB-lite"/>
    </source>
</evidence>
<dbReference type="SUPFAM" id="SSF52540">
    <property type="entry name" value="P-loop containing nucleoside triphosphate hydrolases"/>
    <property type="match status" value="1"/>
</dbReference>
<proteinExistence type="predicted"/>
<feature type="region of interest" description="Disordered" evidence="3">
    <location>
        <begin position="202"/>
        <end position="222"/>
    </location>
</feature>
<dbReference type="NCBIfam" id="TIGR00231">
    <property type="entry name" value="small_GTP"/>
    <property type="match status" value="1"/>
</dbReference>
<keyword evidence="1" id="KW-0547">Nucleotide-binding</keyword>
<dbReference type="AlphaFoldDB" id="A0A1I8IBS1"/>